<dbReference type="InterPro" id="IPR013783">
    <property type="entry name" value="Ig-like_fold"/>
</dbReference>
<evidence type="ECO:0000259" key="12">
    <source>
        <dbReference type="Pfam" id="PF24498"/>
    </source>
</evidence>
<evidence type="ECO:0000259" key="9">
    <source>
        <dbReference type="Pfam" id="PF12371"/>
    </source>
</evidence>
<dbReference type="Ensembl" id="ENSRROT00000009109.1">
    <property type="protein sequence ID" value="ENSRROP00000002020.1"/>
    <property type="gene ID" value="ENSRROG00000007084.1"/>
</dbReference>
<feature type="domain" description="TMEM131L fourth Ig-like" evidence="13">
    <location>
        <begin position="845"/>
        <end position="923"/>
    </location>
</feature>
<feature type="compositionally biased region" description="Basic residues" evidence="7">
    <location>
        <begin position="1327"/>
        <end position="1341"/>
    </location>
</feature>
<feature type="compositionally biased region" description="Low complexity" evidence="7">
    <location>
        <begin position="1565"/>
        <end position="1576"/>
    </location>
</feature>
<evidence type="ECO:0000313" key="15">
    <source>
        <dbReference type="Ensembl" id="ENSRROP00000002020.1"/>
    </source>
</evidence>
<evidence type="ECO:0000313" key="16">
    <source>
        <dbReference type="Proteomes" id="UP000233200"/>
    </source>
</evidence>
<evidence type="ECO:0000256" key="8">
    <source>
        <dbReference type="SAM" id="Phobius"/>
    </source>
</evidence>
<dbReference type="Gene3D" id="2.60.40.10">
    <property type="entry name" value="Immunoglobulins"/>
    <property type="match status" value="2"/>
</dbReference>
<feature type="domain" description="TMEM131 second Ig-like" evidence="11">
    <location>
        <begin position="209"/>
        <end position="298"/>
    </location>
</feature>
<dbReference type="GeneTree" id="ENSGT00530000063614"/>
<dbReference type="Pfam" id="PF12371">
    <property type="entry name" value="TMEM131_like_N"/>
    <property type="match status" value="1"/>
</dbReference>
<evidence type="ECO:0000259" key="14">
    <source>
        <dbReference type="Pfam" id="PF24501"/>
    </source>
</evidence>
<feature type="compositionally biased region" description="Basic and acidic residues" evidence="7">
    <location>
        <begin position="1300"/>
        <end position="1311"/>
    </location>
</feature>
<feature type="compositionally biased region" description="Basic and acidic residues" evidence="7">
    <location>
        <begin position="1342"/>
        <end position="1364"/>
    </location>
</feature>
<dbReference type="InterPro" id="IPR045695">
    <property type="entry name" value="TMEM131-like_Ig_dom2"/>
</dbReference>
<dbReference type="InterPro" id="IPR055436">
    <property type="entry name" value="Ig_TMEM131L_4"/>
</dbReference>
<dbReference type="Proteomes" id="UP000233200">
    <property type="component" value="Unplaced"/>
</dbReference>
<dbReference type="InterPro" id="IPR055435">
    <property type="entry name" value="Ig_TMEM131L_3"/>
</dbReference>
<reference evidence="15" key="2">
    <citation type="submission" date="2025-09" db="UniProtKB">
        <authorList>
            <consortium name="Ensembl"/>
        </authorList>
    </citation>
    <scope>IDENTIFICATION</scope>
</reference>
<feature type="region of interest" description="Disordered" evidence="7">
    <location>
        <begin position="1776"/>
        <end position="1804"/>
    </location>
</feature>
<dbReference type="InterPro" id="IPR022113">
    <property type="entry name" value="TMEM131L_N"/>
</dbReference>
<name>A0A2K6NCL8_RHIRO</name>
<dbReference type="Pfam" id="PF24499">
    <property type="entry name" value="Ig_TMEM131L_4"/>
    <property type="match status" value="1"/>
</dbReference>
<evidence type="ECO:0000256" key="2">
    <source>
        <dbReference type="ARBA" id="ARBA00006682"/>
    </source>
</evidence>
<accession>A0A2K6NCL8</accession>
<feature type="compositionally biased region" description="Basic and acidic residues" evidence="7">
    <location>
        <begin position="1277"/>
        <end position="1290"/>
    </location>
</feature>
<feature type="compositionally biased region" description="Pro residues" evidence="7">
    <location>
        <begin position="1548"/>
        <end position="1557"/>
    </location>
</feature>
<protein>
    <submittedName>
        <fullName evidence="15">Transmembrane protein 131</fullName>
    </submittedName>
</protein>
<dbReference type="GO" id="GO:0005518">
    <property type="term" value="F:collagen binding"/>
    <property type="evidence" value="ECO:0007669"/>
    <property type="project" value="Ensembl"/>
</dbReference>
<dbReference type="Pfam" id="PF24498">
    <property type="entry name" value="Ig_TMEM131L_3"/>
    <property type="match status" value="1"/>
</dbReference>
<feature type="compositionally biased region" description="Polar residues" evidence="7">
    <location>
        <begin position="1488"/>
        <end position="1499"/>
    </location>
</feature>
<keyword evidence="6 8" id="KW-0472">Membrane</keyword>
<feature type="compositionally biased region" description="Pro residues" evidence="7">
    <location>
        <begin position="1249"/>
        <end position="1263"/>
    </location>
</feature>
<dbReference type="Pfam" id="PF24501">
    <property type="entry name" value="Ig_TMEM131L_5"/>
    <property type="match status" value="1"/>
</dbReference>
<reference evidence="15" key="1">
    <citation type="submission" date="2025-08" db="UniProtKB">
        <authorList>
            <consortium name="Ensembl"/>
        </authorList>
    </citation>
    <scope>IDENTIFICATION</scope>
</reference>
<feature type="domain" description="TMEM131L fifth Ig-like" evidence="14">
    <location>
        <begin position="970"/>
        <end position="1034"/>
    </location>
</feature>
<dbReference type="OMA" id="NQHTNRT"/>
<dbReference type="InterPro" id="IPR056311">
    <property type="entry name" value="TMEM131_Ig_2"/>
</dbReference>
<keyword evidence="4" id="KW-0732">Signal</keyword>
<proteinExistence type="inferred from homology"/>
<feature type="region of interest" description="Disordered" evidence="7">
    <location>
        <begin position="1145"/>
        <end position="1526"/>
    </location>
</feature>
<evidence type="ECO:0000256" key="6">
    <source>
        <dbReference type="ARBA" id="ARBA00023136"/>
    </source>
</evidence>
<feature type="compositionally biased region" description="Basic and acidic residues" evidence="7">
    <location>
        <begin position="1383"/>
        <end position="1405"/>
    </location>
</feature>
<gene>
    <name evidence="15" type="primary">TMEM131</name>
</gene>
<evidence type="ECO:0000256" key="1">
    <source>
        <dbReference type="ARBA" id="ARBA00004479"/>
    </source>
</evidence>
<feature type="domain" description="Transmembrane protein 131-like second Ig-like" evidence="10">
    <location>
        <begin position="342"/>
        <end position="392"/>
    </location>
</feature>
<feature type="compositionally biased region" description="Polar residues" evidence="7">
    <location>
        <begin position="1458"/>
        <end position="1472"/>
    </location>
</feature>
<comment type="subcellular location">
    <subcellularLocation>
        <location evidence="1">Membrane</location>
        <topology evidence="1">Single-pass type I membrane protein</topology>
    </subcellularLocation>
</comment>
<sequence>MGKRAGGGAAGATTAAVSTSAGAGLEPAAGRSGGPRSAAAGLVGALHLVMTLVVAAARAEKEAFIQSESIIEVLRFDDGGLLQTETTLGLSSYQQKSISLYRGNCRPIRFEPPMLDFHEQPVGMPKMEKVYLHNPSSEETITLVSISATTSHFHASFFQNRKILPGGNTSFDVVFLARVVGNVENTLFINTSNHGVFTYQVFGVGVPNPYRLRPFLGARVPVNSSFSPIINIHNPHSEPLQVVEMYSSGGDLHLELPTGQQGGTRKLWEIPPYETKGVMRASFSSREADNHTAFIRIKTNASDSTEFIILPVEVEVTTAPGIYSSTEMLDFGTLRTQDLPKVLNLHLLNSGTKDVPITSVRPTPQNDAITVHFKPITLKASESKYTKVASISFDASKAKKPSQFSGKITVKAKEKSYSKLEIPYQAEVLDGYLGFDHAATLFHIRDSPAGPVERPIYLTNTFSFAILIHDVLLPEEAKTMFKVHNFSKPVLILPNESGYIFTLLFMPSTSSMHIDNNILLITNASKFHLPVRVYTGFLDYFVLPPKIEERFIDFGVLSATEASNILFAIINSNPIELAIKSWHIIGDGLSIELVAMERGNRTTIISSLPEFEKSSLSDQSSVTLASGYFAVFRVKLTAKKLEGLHDGAIQITTDYEVRALWGDYQLMNILKCLLGFGFLEVCLKFNHIQMSSFFGKIVHQSLNIMNSFSQKVKIQQIRSLSEDVRFYYKRLRGNKEDLEPGKKSKIANIYFDPGLQCGDHCYVGLPFLSKSEPKVQPGVAMQEDMWDADWDLHQSLFKGWTGIKENSGHRLSAIFEVNTDLQKNIISKITAELSWPSILSSPRHLKFPLTNTNCSSEEEITLENPADVPVYVQFIPLALYSNPSAFVDKLVSRFNLSKVAKIDLRTLEFQVFRNSVRQGTTENLRVAGKLPGPGSSLRFKITEALLKDCTDSLKLREPNFTLKRTFKVENTGQLQIHIETIEISGYSCEGYGFKVVNCQEFVLSANASRDIIILFTPDFTASRVIRELKFITTSGSEFVFILNASLPYHMLATCAEALPRPNWELALYIIISGIMSALFLLVIGTAYLEAQGIWEPFRRRLSFEASNPPFDVGRPFDLRRIVGISSEGNLNTLSCDPGHSRGFCGAGGSSSRPSAGSHKQCGPSVHPHSSHSNRNSADVENVRAKNSSSTSSRTSAQAASSQSANKTSPLVLDSNTVTQGHTAGRKSKGAKQSQHGSQHHAHSPLEQHPQPPPPPPVPQPQEPQPERLSPAPLAHPSHPERASSTRHSSEDSDITSLIEAMDKDFDHHDSPALEVFTEQPPSPLPKSKGKGKPLQRKVKPPKKQEEKEKKGKGKPQEDELKDSLADDDSSSTTTETSNPDTEPLLKEDTEKQKGRQATPEKHESEMSQVKQKSKKLLIKKEIPTDVKPSSLELPYTPPLESKQRRNLPSKIPLPAAMTSGSKSRNAQKTRGTNKLVDNRPPALAKFLPNSQELGNTSSSEGEKDSPPPEWDSVPVHKPGSSTDSLYKLSLQTLNADIFLKQRQTSPTPASPSPPAAPCPFVARGSYSSIVNSSSSSDPKIKQPNGSKHKLTKAASLPGKNGNPTFAAVTAGYDKSPGGNGFAKVSSNKTVFSSSLGISHAPVDSDGSDSSGLWSPVSNPSSPDFTPLNSFSAFGNSFNLTGEVFSKLGLSRSCNQASQRSWNEFNSSPSYLWDSPATDPSPSWPASSGSPTHTATSVLGNTSGLWSTTPFSNSIWSSNLSSALPFTTPANTLASIGLMGTENSPAPHPPSASSPADDLGQTYNPWRIWSPTIGRRSSDPWSNSHFPHEN</sequence>
<dbReference type="GO" id="GO:0032964">
    <property type="term" value="P:collagen biosynthetic process"/>
    <property type="evidence" value="ECO:0007669"/>
    <property type="project" value="Ensembl"/>
</dbReference>
<feature type="compositionally biased region" description="Low complexity" evidence="7">
    <location>
        <begin position="1184"/>
        <end position="1208"/>
    </location>
</feature>
<feature type="region of interest" description="Disordered" evidence="7">
    <location>
        <begin position="1713"/>
        <end position="1735"/>
    </location>
</feature>
<feature type="region of interest" description="Disordered" evidence="7">
    <location>
        <begin position="1539"/>
        <end position="1602"/>
    </location>
</feature>
<evidence type="ECO:0000259" key="11">
    <source>
        <dbReference type="Pfam" id="PF24495"/>
    </source>
</evidence>
<keyword evidence="16" id="KW-1185">Reference proteome</keyword>
<comment type="similarity">
    <text evidence="2">Belongs to the TMEM131 family.</text>
</comment>
<dbReference type="PANTHER" id="PTHR22050:SF1">
    <property type="entry name" value="TRANSMEMBRANE PROTEIN 131"/>
    <property type="match status" value="1"/>
</dbReference>
<keyword evidence="5 8" id="KW-1133">Transmembrane helix</keyword>
<dbReference type="Pfam" id="PF24495">
    <property type="entry name" value="Ig_TMEM131_2"/>
    <property type="match status" value="1"/>
</dbReference>
<evidence type="ECO:0000256" key="7">
    <source>
        <dbReference type="SAM" id="MobiDB-lite"/>
    </source>
</evidence>
<dbReference type="Pfam" id="PF19532">
    <property type="entry name" value="Ig_TMEM131L_2nd"/>
    <property type="match status" value="1"/>
</dbReference>
<evidence type="ECO:0000259" key="13">
    <source>
        <dbReference type="Pfam" id="PF24499"/>
    </source>
</evidence>
<feature type="compositionally biased region" description="Low complexity" evidence="7">
    <location>
        <begin position="1719"/>
        <end position="1730"/>
    </location>
</feature>
<dbReference type="GO" id="GO:0016020">
    <property type="term" value="C:membrane"/>
    <property type="evidence" value="ECO:0007669"/>
    <property type="project" value="UniProtKB-SubCell"/>
</dbReference>
<organism evidence="15 16">
    <name type="scientific">Rhinopithecus roxellana</name>
    <name type="common">Golden snub-nosed monkey</name>
    <name type="synonym">Pygathrix roxellana</name>
    <dbReference type="NCBI Taxonomy" id="61622"/>
    <lineage>
        <taxon>Eukaryota</taxon>
        <taxon>Metazoa</taxon>
        <taxon>Chordata</taxon>
        <taxon>Craniata</taxon>
        <taxon>Vertebrata</taxon>
        <taxon>Euteleostomi</taxon>
        <taxon>Mammalia</taxon>
        <taxon>Eutheria</taxon>
        <taxon>Euarchontoglires</taxon>
        <taxon>Primates</taxon>
        <taxon>Haplorrhini</taxon>
        <taxon>Catarrhini</taxon>
        <taxon>Cercopithecidae</taxon>
        <taxon>Colobinae</taxon>
        <taxon>Rhinopithecus</taxon>
    </lineage>
</organism>
<feature type="domain" description="Transmembrane protein 131-like N-terminal" evidence="9">
    <location>
        <begin position="109"/>
        <end position="191"/>
    </location>
</feature>
<keyword evidence="3 8" id="KW-0812">Transmembrane</keyword>
<dbReference type="PANTHER" id="PTHR22050">
    <property type="entry name" value="RW1 PROTEIN HOMOLOG"/>
    <property type="match status" value="1"/>
</dbReference>
<evidence type="ECO:0000259" key="10">
    <source>
        <dbReference type="Pfam" id="PF19532"/>
    </source>
</evidence>
<dbReference type="InterPro" id="IPR039877">
    <property type="entry name" value="TMEM131-like"/>
</dbReference>
<evidence type="ECO:0000256" key="4">
    <source>
        <dbReference type="ARBA" id="ARBA00022729"/>
    </source>
</evidence>
<evidence type="ECO:0000256" key="5">
    <source>
        <dbReference type="ARBA" id="ARBA00022989"/>
    </source>
</evidence>
<feature type="region of interest" description="Disordered" evidence="7">
    <location>
        <begin position="1636"/>
        <end position="1658"/>
    </location>
</feature>
<dbReference type="STRING" id="61622.ENSRROP00000002020"/>
<feature type="transmembrane region" description="Helical" evidence="8">
    <location>
        <begin position="1065"/>
        <end position="1088"/>
    </location>
</feature>
<feature type="compositionally biased region" description="Low complexity" evidence="7">
    <location>
        <begin position="1370"/>
        <end position="1381"/>
    </location>
</feature>
<dbReference type="InterPro" id="IPR055437">
    <property type="entry name" value="TMEM131L_Ig_5"/>
</dbReference>
<evidence type="ECO:0000256" key="3">
    <source>
        <dbReference type="ARBA" id="ARBA00022692"/>
    </source>
</evidence>
<feature type="domain" description="TMEM131L third Ig-like" evidence="12">
    <location>
        <begin position="436"/>
        <end position="535"/>
    </location>
</feature>